<organism evidence="1">
    <name type="scientific">uncultured Microbacterium sp</name>
    <dbReference type="NCBI Taxonomy" id="191216"/>
    <lineage>
        <taxon>Bacteria</taxon>
        <taxon>Bacillati</taxon>
        <taxon>Actinomycetota</taxon>
        <taxon>Actinomycetes</taxon>
        <taxon>Micrococcales</taxon>
        <taxon>Microbacteriaceae</taxon>
        <taxon>Microbacterium</taxon>
        <taxon>environmental samples</taxon>
    </lineage>
</organism>
<accession>A0A1Y5NZA0</accession>
<dbReference type="AlphaFoldDB" id="A0A1Y5NZA0"/>
<sequence length="63" mass="7053">MSANLTAGRGMSLVVALVRDVCTHVCTCHSEPRNHGIHEPHRLVYGSEGWEFESLRAHTVLRQ</sequence>
<evidence type="ECO:0000313" key="1">
    <source>
        <dbReference type="EMBL" id="SBS71723.1"/>
    </source>
</evidence>
<dbReference type="EMBL" id="FLQR01000006">
    <property type="protein sequence ID" value="SBS71723.1"/>
    <property type="molecule type" value="Genomic_DNA"/>
</dbReference>
<gene>
    <name evidence="1" type="ORF">MIPYR_20182</name>
</gene>
<proteinExistence type="predicted"/>
<reference evidence="1" key="1">
    <citation type="submission" date="2016-03" db="EMBL/GenBank/DDBJ databases">
        <authorList>
            <person name="Ploux O."/>
        </authorList>
    </citation>
    <scope>NUCLEOTIDE SEQUENCE</scope>
    <source>
        <strain evidence="1">UC1</strain>
    </source>
</reference>
<name>A0A1Y5NZA0_9MICO</name>
<protein>
    <submittedName>
        <fullName evidence="1">Uncharacterized protein</fullName>
    </submittedName>
</protein>